<comment type="caution">
    <text evidence="2">The sequence shown here is derived from an EMBL/GenBank/DDBJ whole genome shotgun (WGS) entry which is preliminary data.</text>
</comment>
<dbReference type="AlphaFoldDB" id="A0AAV7X199"/>
<sequence>MRTHRRRRPRNPIAARSSLLLPRTGGGRRPEGWQSQPETRCADSGSGTRSPATLQEECGTGSVNEYSTRFEDCFKTNLEP</sequence>
<proteinExistence type="predicted"/>
<evidence type="ECO:0000256" key="1">
    <source>
        <dbReference type="SAM" id="MobiDB-lite"/>
    </source>
</evidence>
<organism evidence="2 3">
    <name type="scientific">Pleurodeles waltl</name>
    <name type="common">Iberian ribbed newt</name>
    <dbReference type="NCBI Taxonomy" id="8319"/>
    <lineage>
        <taxon>Eukaryota</taxon>
        <taxon>Metazoa</taxon>
        <taxon>Chordata</taxon>
        <taxon>Craniata</taxon>
        <taxon>Vertebrata</taxon>
        <taxon>Euteleostomi</taxon>
        <taxon>Amphibia</taxon>
        <taxon>Batrachia</taxon>
        <taxon>Caudata</taxon>
        <taxon>Salamandroidea</taxon>
        <taxon>Salamandridae</taxon>
        <taxon>Pleurodelinae</taxon>
        <taxon>Pleurodeles</taxon>
    </lineage>
</organism>
<name>A0AAV7X199_PLEWA</name>
<evidence type="ECO:0000313" key="3">
    <source>
        <dbReference type="Proteomes" id="UP001066276"/>
    </source>
</evidence>
<feature type="region of interest" description="Disordered" evidence="1">
    <location>
        <begin position="1"/>
        <end position="60"/>
    </location>
</feature>
<feature type="compositionally biased region" description="Basic residues" evidence="1">
    <location>
        <begin position="1"/>
        <end position="10"/>
    </location>
</feature>
<evidence type="ECO:0008006" key="4">
    <source>
        <dbReference type="Google" id="ProtNLM"/>
    </source>
</evidence>
<dbReference type="EMBL" id="JANPWB010000001">
    <property type="protein sequence ID" value="KAJ1219072.1"/>
    <property type="molecule type" value="Genomic_DNA"/>
</dbReference>
<protein>
    <recommendedName>
        <fullName evidence="4">Retrotransposon gag domain-containing protein</fullName>
    </recommendedName>
</protein>
<accession>A0AAV7X199</accession>
<keyword evidence="3" id="KW-1185">Reference proteome</keyword>
<gene>
    <name evidence="2" type="ORF">NDU88_006643</name>
</gene>
<dbReference type="Proteomes" id="UP001066276">
    <property type="component" value="Chromosome 1_1"/>
</dbReference>
<evidence type="ECO:0000313" key="2">
    <source>
        <dbReference type="EMBL" id="KAJ1219072.1"/>
    </source>
</evidence>
<reference evidence="2" key="1">
    <citation type="journal article" date="2022" name="bioRxiv">
        <title>Sequencing and chromosome-scale assembly of the giantPleurodeles waltlgenome.</title>
        <authorList>
            <person name="Brown T."/>
            <person name="Elewa A."/>
            <person name="Iarovenko S."/>
            <person name="Subramanian E."/>
            <person name="Araus A.J."/>
            <person name="Petzold A."/>
            <person name="Susuki M."/>
            <person name="Suzuki K.-i.T."/>
            <person name="Hayashi T."/>
            <person name="Toyoda A."/>
            <person name="Oliveira C."/>
            <person name="Osipova E."/>
            <person name="Leigh N.D."/>
            <person name="Simon A."/>
            <person name="Yun M.H."/>
        </authorList>
    </citation>
    <scope>NUCLEOTIDE SEQUENCE</scope>
    <source>
        <strain evidence="2">20211129_DDA</strain>
        <tissue evidence="2">Liver</tissue>
    </source>
</reference>